<keyword evidence="1" id="KW-0732">Signal</keyword>
<gene>
    <name evidence="2" type="ORF">NWE73_16990</name>
</gene>
<dbReference type="EMBL" id="JANRMI010000006">
    <property type="protein sequence ID" value="MDG0818081.1"/>
    <property type="molecule type" value="Genomic_DNA"/>
</dbReference>
<reference evidence="2" key="1">
    <citation type="submission" date="2022-08" db="EMBL/GenBank/DDBJ databases">
        <title>Novel Bdellovibrio Species Isolated from Svalbard: Designation Bdellovibrio svalbardensis.</title>
        <authorList>
            <person name="Mitchell R.J."/>
            <person name="Choi S.Y."/>
        </authorList>
    </citation>
    <scope>NUCLEOTIDE SEQUENCE</scope>
    <source>
        <strain evidence="2">PAP01</strain>
    </source>
</reference>
<organism evidence="2 3">
    <name type="scientific">Bdellovibrio svalbardensis</name>
    <dbReference type="NCBI Taxonomy" id="2972972"/>
    <lineage>
        <taxon>Bacteria</taxon>
        <taxon>Pseudomonadati</taxon>
        <taxon>Bdellovibrionota</taxon>
        <taxon>Bdellovibrionia</taxon>
        <taxon>Bdellovibrionales</taxon>
        <taxon>Pseudobdellovibrionaceae</taxon>
        <taxon>Bdellovibrio</taxon>
    </lineage>
</organism>
<evidence type="ECO:0000313" key="3">
    <source>
        <dbReference type="Proteomes" id="UP001152321"/>
    </source>
</evidence>
<comment type="caution">
    <text evidence="2">The sequence shown here is derived from an EMBL/GenBank/DDBJ whole genome shotgun (WGS) entry which is preliminary data.</text>
</comment>
<accession>A0ABT6DMI5</accession>
<proteinExistence type="predicted"/>
<evidence type="ECO:0000313" key="2">
    <source>
        <dbReference type="EMBL" id="MDG0818081.1"/>
    </source>
</evidence>
<dbReference type="RefSeq" id="WP_277579556.1">
    <property type="nucleotide sequence ID" value="NZ_JANRMI010000006.1"/>
</dbReference>
<feature type="signal peptide" evidence="1">
    <location>
        <begin position="1"/>
        <end position="17"/>
    </location>
</feature>
<protein>
    <submittedName>
        <fullName evidence="2">Uncharacterized protein</fullName>
    </submittedName>
</protein>
<feature type="chain" id="PRO_5045526137" evidence="1">
    <location>
        <begin position="18"/>
        <end position="82"/>
    </location>
</feature>
<evidence type="ECO:0000256" key="1">
    <source>
        <dbReference type="SAM" id="SignalP"/>
    </source>
</evidence>
<name>A0ABT6DMI5_9BACT</name>
<dbReference type="Proteomes" id="UP001152321">
    <property type="component" value="Unassembled WGS sequence"/>
</dbReference>
<sequence>MKSLIAALVLVASPAFAAYSSSPNEPELQYLSWCENNTVMGADAQGNVHVRYTCNEQQTCQTMSRYQIGRVIVIGTCVDNSK</sequence>
<keyword evidence="3" id="KW-1185">Reference proteome</keyword>